<evidence type="ECO:0000313" key="2">
    <source>
        <dbReference type="Proteomes" id="UP000015241"/>
    </source>
</evidence>
<dbReference type="InParanoid" id="S8ELB7"/>
<dbReference type="Pfam" id="PF16093">
    <property type="entry name" value="PAC4"/>
    <property type="match status" value="1"/>
</dbReference>
<proteinExistence type="predicted"/>
<gene>
    <name evidence="1" type="ORF">FOMPIDRAFT_1021721</name>
</gene>
<evidence type="ECO:0000313" key="1">
    <source>
        <dbReference type="EMBL" id="EPT04998.1"/>
    </source>
</evidence>
<dbReference type="InterPro" id="IPR032157">
    <property type="entry name" value="PAC4"/>
</dbReference>
<dbReference type="eggNOG" id="ENOG502SGS7">
    <property type="taxonomic scope" value="Eukaryota"/>
</dbReference>
<name>S8ELB7_FOMSC</name>
<dbReference type="AlphaFoldDB" id="S8ELB7"/>
<evidence type="ECO:0008006" key="3">
    <source>
        <dbReference type="Google" id="ProtNLM"/>
    </source>
</evidence>
<dbReference type="EMBL" id="KE504125">
    <property type="protein sequence ID" value="EPT04998.1"/>
    <property type="molecule type" value="Genomic_DNA"/>
</dbReference>
<protein>
    <recommendedName>
        <fullName evidence="3">Proteasome assembly chaperone 3</fullName>
    </recommendedName>
</protein>
<dbReference type="GO" id="GO:0043248">
    <property type="term" value="P:proteasome assembly"/>
    <property type="evidence" value="ECO:0007669"/>
    <property type="project" value="InterPro"/>
</dbReference>
<dbReference type="PANTHER" id="PTHR33559">
    <property type="entry name" value="PROTEASOME ASSEMBLY CHAPERONE 4"/>
    <property type="match status" value="1"/>
</dbReference>
<accession>S8ELB7</accession>
<sequence length="149" mass="16253">MANAQPQQHIIMAETKFVPPSDPTLPALALQVTRLLDSYMLWIGTTEESAGDVQNAPVQGHLARDWACAMPASKLITNTSPAATSLYRSSSSDAALTMSQRLARRFQKQIFLSIDLPPGFDSMGQGQKLILAVERAVVETLKDMERPLA</sequence>
<dbReference type="HOGENOM" id="CLU_120624_0_0_1"/>
<reference evidence="1 2" key="1">
    <citation type="journal article" date="2012" name="Science">
        <title>The Paleozoic origin of enzymatic lignin decomposition reconstructed from 31 fungal genomes.</title>
        <authorList>
            <person name="Floudas D."/>
            <person name="Binder M."/>
            <person name="Riley R."/>
            <person name="Barry K."/>
            <person name="Blanchette R.A."/>
            <person name="Henrissat B."/>
            <person name="Martinez A.T."/>
            <person name="Otillar R."/>
            <person name="Spatafora J.W."/>
            <person name="Yadav J.S."/>
            <person name="Aerts A."/>
            <person name="Benoit I."/>
            <person name="Boyd A."/>
            <person name="Carlson A."/>
            <person name="Copeland A."/>
            <person name="Coutinho P.M."/>
            <person name="de Vries R.P."/>
            <person name="Ferreira P."/>
            <person name="Findley K."/>
            <person name="Foster B."/>
            <person name="Gaskell J."/>
            <person name="Glotzer D."/>
            <person name="Gorecki P."/>
            <person name="Heitman J."/>
            <person name="Hesse C."/>
            <person name="Hori C."/>
            <person name="Igarashi K."/>
            <person name="Jurgens J.A."/>
            <person name="Kallen N."/>
            <person name="Kersten P."/>
            <person name="Kohler A."/>
            <person name="Kuees U."/>
            <person name="Kumar T.K.A."/>
            <person name="Kuo A."/>
            <person name="LaButti K."/>
            <person name="Larrondo L.F."/>
            <person name="Lindquist E."/>
            <person name="Ling A."/>
            <person name="Lombard V."/>
            <person name="Lucas S."/>
            <person name="Lundell T."/>
            <person name="Martin R."/>
            <person name="McLaughlin D.J."/>
            <person name="Morgenstern I."/>
            <person name="Morin E."/>
            <person name="Murat C."/>
            <person name="Nagy L.G."/>
            <person name="Nolan M."/>
            <person name="Ohm R.A."/>
            <person name="Patyshakuliyeva A."/>
            <person name="Rokas A."/>
            <person name="Ruiz-Duenas F.J."/>
            <person name="Sabat G."/>
            <person name="Salamov A."/>
            <person name="Samejima M."/>
            <person name="Schmutz J."/>
            <person name="Slot J.C."/>
            <person name="St John F."/>
            <person name="Stenlid J."/>
            <person name="Sun H."/>
            <person name="Sun S."/>
            <person name="Syed K."/>
            <person name="Tsang A."/>
            <person name="Wiebenga A."/>
            <person name="Young D."/>
            <person name="Pisabarro A."/>
            <person name="Eastwood D.C."/>
            <person name="Martin F."/>
            <person name="Cullen D."/>
            <person name="Grigoriev I.V."/>
            <person name="Hibbett D.S."/>
        </authorList>
    </citation>
    <scope>NUCLEOTIDE SEQUENCE</scope>
    <source>
        <strain evidence="2">FP-58527</strain>
    </source>
</reference>
<dbReference type="PANTHER" id="PTHR33559:SF1">
    <property type="entry name" value="PROTEASOME ASSEMBLY CHAPERONE 4"/>
    <property type="match status" value="1"/>
</dbReference>
<dbReference type="Proteomes" id="UP000015241">
    <property type="component" value="Unassembled WGS sequence"/>
</dbReference>
<keyword evidence="2" id="KW-1185">Reference proteome</keyword>
<dbReference type="OrthoDB" id="368507at2759"/>
<organism evidence="1 2">
    <name type="scientific">Fomitopsis schrenkii</name>
    <name type="common">Brown rot fungus</name>
    <dbReference type="NCBI Taxonomy" id="2126942"/>
    <lineage>
        <taxon>Eukaryota</taxon>
        <taxon>Fungi</taxon>
        <taxon>Dikarya</taxon>
        <taxon>Basidiomycota</taxon>
        <taxon>Agaricomycotina</taxon>
        <taxon>Agaricomycetes</taxon>
        <taxon>Polyporales</taxon>
        <taxon>Fomitopsis</taxon>
    </lineage>
</organism>